<dbReference type="Proteomes" id="UP000559027">
    <property type="component" value="Unassembled WGS sequence"/>
</dbReference>
<name>A0A8H5D4R3_9AGAR</name>
<evidence type="ECO:0000313" key="4">
    <source>
        <dbReference type="EMBL" id="KAF5352681.1"/>
    </source>
</evidence>
<keyword evidence="5" id="KW-1185">Reference proteome</keyword>
<evidence type="ECO:0000256" key="1">
    <source>
        <dbReference type="SAM" id="Phobius"/>
    </source>
</evidence>
<evidence type="ECO:0000256" key="2">
    <source>
        <dbReference type="SAM" id="SignalP"/>
    </source>
</evidence>
<feature type="signal peptide" evidence="2">
    <location>
        <begin position="1"/>
        <end position="28"/>
    </location>
</feature>
<keyword evidence="1" id="KW-0472">Membrane</keyword>
<comment type="caution">
    <text evidence="4">The sequence shown here is derived from an EMBL/GenBank/DDBJ whole genome shotgun (WGS) entry which is preliminary data.</text>
</comment>
<evidence type="ECO:0000259" key="3">
    <source>
        <dbReference type="PROSITE" id="PS51762"/>
    </source>
</evidence>
<evidence type="ECO:0000313" key="5">
    <source>
        <dbReference type="Proteomes" id="UP000559027"/>
    </source>
</evidence>
<dbReference type="AlphaFoldDB" id="A0A8H5D4R3"/>
<dbReference type="FunFam" id="2.60.120.200:FF:000179">
    <property type="entry name" value="Unplaced genomic scaffold supercont1.19, whole genome shotgun sequence"/>
    <property type="match status" value="1"/>
</dbReference>
<keyword evidence="1" id="KW-0812">Transmembrane</keyword>
<dbReference type="Gene3D" id="2.60.120.200">
    <property type="match status" value="1"/>
</dbReference>
<proteinExistence type="predicted"/>
<dbReference type="EMBL" id="JAACJO010000011">
    <property type="protein sequence ID" value="KAF5352681.1"/>
    <property type="molecule type" value="Genomic_DNA"/>
</dbReference>
<dbReference type="InterPro" id="IPR000757">
    <property type="entry name" value="Beta-glucanase-like"/>
</dbReference>
<sequence length="371" mass="39963">MHTKPPTFSSRWLAFIMLLGDLVLPVHAATYNLAKEYSGPTFFDEWAFYGQADNLTNGDAQFVSAAQGAQDRLAYVDTTTNHAIIKVDNTSTVAGLDKRNTVRIQTNHMFSIGSVWIVDMLHVPYGCSVWPAFWSKAPTWPEGGEIDTFEGVNMVQNNQMGLHTNPGCKQVQPNQTTNSTWIPSTDCSVQANSNQGCIVLDPDTTSYGAAFANAGGGVWVTEFAQTGISIWFMPRAKVPSVISSNSSTIDTSAFGTPTANWPTGGCPMDTYFSPQNIVFDITLCGDLARPPNIFSQTCPGVCYNDWVLGNGSNYNTAYFEIASMRVFSQSGTNTVVSPNAALGLLGSASRQILTYIGALFGVGLVGCLFGL</sequence>
<dbReference type="PANTHER" id="PTHR10963:SF24">
    <property type="entry name" value="GLYCOSIDASE C21B10.07-RELATED"/>
    <property type="match status" value="1"/>
</dbReference>
<dbReference type="PROSITE" id="PS51762">
    <property type="entry name" value="GH16_2"/>
    <property type="match status" value="1"/>
</dbReference>
<dbReference type="InterPro" id="IPR013320">
    <property type="entry name" value="ConA-like_dom_sf"/>
</dbReference>
<dbReference type="GO" id="GO:0004553">
    <property type="term" value="F:hydrolase activity, hydrolyzing O-glycosyl compounds"/>
    <property type="evidence" value="ECO:0007669"/>
    <property type="project" value="InterPro"/>
</dbReference>
<keyword evidence="2" id="KW-0732">Signal</keyword>
<feature type="domain" description="GH16" evidence="3">
    <location>
        <begin position="1"/>
        <end position="296"/>
    </location>
</feature>
<dbReference type="OrthoDB" id="192832at2759"/>
<dbReference type="Pfam" id="PF26113">
    <property type="entry name" value="GH16_XgeA"/>
    <property type="match status" value="1"/>
</dbReference>
<feature type="chain" id="PRO_5034970298" description="GH16 domain-containing protein" evidence="2">
    <location>
        <begin position="29"/>
        <end position="371"/>
    </location>
</feature>
<keyword evidence="1" id="KW-1133">Transmembrane helix</keyword>
<dbReference type="InterPro" id="IPR050546">
    <property type="entry name" value="Glycosyl_Hydrlase_16"/>
</dbReference>
<dbReference type="SUPFAM" id="SSF49899">
    <property type="entry name" value="Concanavalin A-like lectins/glucanases"/>
    <property type="match status" value="1"/>
</dbReference>
<organism evidence="4 5">
    <name type="scientific">Leucocoprinus leucothites</name>
    <dbReference type="NCBI Taxonomy" id="201217"/>
    <lineage>
        <taxon>Eukaryota</taxon>
        <taxon>Fungi</taxon>
        <taxon>Dikarya</taxon>
        <taxon>Basidiomycota</taxon>
        <taxon>Agaricomycotina</taxon>
        <taxon>Agaricomycetes</taxon>
        <taxon>Agaricomycetidae</taxon>
        <taxon>Agaricales</taxon>
        <taxon>Agaricineae</taxon>
        <taxon>Agaricaceae</taxon>
        <taxon>Leucocoprinus</taxon>
    </lineage>
</organism>
<gene>
    <name evidence="4" type="ORF">D9756_005955</name>
</gene>
<dbReference type="GO" id="GO:0009251">
    <property type="term" value="P:glucan catabolic process"/>
    <property type="evidence" value="ECO:0007669"/>
    <property type="project" value="TreeGrafter"/>
</dbReference>
<protein>
    <recommendedName>
        <fullName evidence="3">GH16 domain-containing protein</fullName>
    </recommendedName>
</protein>
<accession>A0A8H5D4R3</accession>
<reference evidence="4 5" key="1">
    <citation type="journal article" date="2020" name="ISME J.">
        <title>Uncovering the hidden diversity of litter-decomposition mechanisms in mushroom-forming fungi.</title>
        <authorList>
            <person name="Floudas D."/>
            <person name="Bentzer J."/>
            <person name="Ahren D."/>
            <person name="Johansson T."/>
            <person name="Persson P."/>
            <person name="Tunlid A."/>
        </authorList>
    </citation>
    <scope>NUCLEOTIDE SEQUENCE [LARGE SCALE GENOMIC DNA]</scope>
    <source>
        <strain evidence="4 5">CBS 146.42</strain>
    </source>
</reference>
<feature type="transmembrane region" description="Helical" evidence="1">
    <location>
        <begin position="352"/>
        <end position="370"/>
    </location>
</feature>
<dbReference type="PANTHER" id="PTHR10963">
    <property type="entry name" value="GLYCOSYL HYDROLASE-RELATED"/>
    <property type="match status" value="1"/>
</dbReference>